<name>A0A165PVJ3_9AGAM</name>
<accession>A0A165PVJ3</accession>
<comment type="similarity">
    <text evidence="1">Belongs to the paxM FAD-dependent monooxygenase family.</text>
</comment>
<dbReference type="PRINTS" id="PR00420">
    <property type="entry name" value="RNGMNOXGNASE"/>
</dbReference>
<dbReference type="PANTHER" id="PTHR13789:SF309">
    <property type="entry name" value="PUTATIVE (AFU_ORTHOLOGUE AFUA_6G14510)-RELATED"/>
    <property type="match status" value="1"/>
</dbReference>
<dbReference type="GO" id="GO:0071949">
    <property type="term" value="F:FAD binding"/>
    <property type="evidence" value="ECO:0007669"/>
    <property type="project" value="InterPro"/>
</dbReference>
<keyword evidence="2" id="KW-0285">Flavoprotein</keyword>
<dbReference type="AlphaFoldDB" id="A0A165PVJ3"/>
<evidence type="ECO:0000256" key="1">
    <source>
        <dbReference type="ARBA" id="ARBA00007992"/>
    </source>
</evidence>
<feature type="domain" description="FAD-binding" evidence="6">
    <location>
        <begin position="13"/>
        <end position="366"/>
    </location>
</feature>
<keyword evidence="5" id="KW-0503">Monooxygenase</keyword>
<dbReference type="STRING" id="1314782.A0A165PVJ3"/>
<dbReference type="PANTHER" id="PTHR13789">
    <property type="entry name" value="MONOOXYGENASE"/>
    <property type="match status" value="1"/>
</dbReference>
<dbReference type="EMBL" id="KV425605">
    <property type="protein sequence ID" value="KZT21551.1"/>
    <property type="molecule type" value="Genomic_DNA"/>
</dbReference>
<evidence type="ECO:0000256" key="5">
    <source>
        <dbReference type="ARBA" id="ARBA00023033"/>
    </source>
</evidence>
<proteinExistence type="inferred from homology"/>
<keyword evidence="4" id="KW-0560">Oxidoreductase</keyword>
<evidence type="ECO:0000313" key="8">
    <source>
        <dbReference type="Proteomes" id="UP000076761"/>
    </source>
</evidence>
<evidence type="ECO:0000259" key="6">
    <source>
        <dbReference type="Pfam" id="PF01494"/>
    </source>
</evidence>
<organism evidence="7 8">
    <name type="scientific">Neolentinus lepideus HHB14362 ss-1</name>
    <dbReference type="NCBI Taxonomy" id="1314782"/>
    <lineage>
        <taxon>Eukaryota</taxon>
        <taxon>Fungi</taxon>
        <taxon>Dikarya</taxon>
        <taxon>Basidiomycota</taxon>
        <taxon>Agaricomycotina</taxon>
        <taxon>Agaricomycetes</taxon>
        <taxon>Gloeophyllales</taxon>
        <taxon>Gloeophyllaceae</taxon>
        <taxon>Neolentinus</taxon>
    </lineage>
</organism>
<keyword evidence="8" id="KW-1185">Reference proteome</keyword>
<dbReference type="GO" id="GO:0004497">
    <property type="term" value="F:monooxygenase activity"/>
    <property type="evidence" value="ECO:0007669"/>
    <property type="project" value="UniProtKB-KW"/>
</dbReference>
<evidence type="ECO:0000313" key="7">
    <source>
        <dbReference type="EMBL" id="KZT21551.1"/>
    </source>
</evidence>
<evidence type="ECO:0000256" key="2">
    <source>
        <dbReference type="ARBA" id="ARBA00022630"/>
    </source>
</evidence>
<evidence type="ECO:0000256" key="4">
    <source>
        <dbReference type="ARBA" id="ARBA00023002"/>
    </source>
</evidence>
<dbReference type="Gene3D" id="3.50.50.60">
    <property type="entry name" value="FAD/NAD(P)-binding domain"/>
    <property type="match status" value="1"/>
</dbReference>
<dbReference type="Proteomes" id="UP000076761">
    <property type="component" value="Unassembled WGS sequence"/>
</dbReference>
<gene>
    <name evidence="7" type="ORF">NEOLEDRAFT_1099078</name>
</gene>
<dbReference type="InterPro" id="IPR002938">
    <property type="entry name" value="FAD-bd"/>
</dbReference>
<reference evidence="7 8" key="1">
    <citation type="journal article" date="2016" name="Mol. Biol. Evol.">
        <title>Comparative Genomics of Early-Diverging Mushroom-Forming Fungi Provides Insights into the Origins of Lignocellulose Decay Capabilities.</title>
        <authorList>
            <person name="Nagy L.G."/>
            <person name="Riley R."/>
            <person name="Tritt A."/>
            <person name="Adam C."/>
            <person name="Daum C."/>
            <person name="Floudas D."/>
            <person name="Sun H."/>
            <person name="Yadav J.S."/>
            <person name="Pangilinan J."/>
            <person name="Larsson K.H."/>
            <person name="Matsuura K."/>
            <person name="Barry K."/>
            <person name="Labutti K."/>
            <person name="Kuo R."/>
            <person name="Ohm R.A."/>
            <person name="Bhattacharya S.S."/>
            <person name="Shirouzu T."/>
            <person name="Yoshinaga Y."/>
            <person name="Martin F.M."/>
            <person name="Grigoriev I.V."/>
            <person name="Hibbett D.S."/>
        </authorList>
    </citation>
    <scope>NUCLEOTIDE SEQUENCE [LARGE SCALE GENOMIC DNA]</scope>
    <source>
        <strain evidence="7 8">HHB14362 ss-1</strain>
    </source>
</reference>
<dbReference type="OrthoDB" id="1878542at2759"/>
<dbReference type="Pfam" id="PF01494">
    <property type="entry name" value="FAD_binding_3"/>
    <property type="match status" value="1"/>
</dbReference>
<dbReference type="InterPro" id="IPR050493">
    <property type="entry name" value="FAD-dep_Monooxygenase_BioMet"/>
</dbReference>
<keyword evidence="3" id="KW-0274">FAD</keyword>
<dbReference type="SUPFAM" id="SSF51905">
    <property type="entry name" value="FAD/NAD(P)-binding domain"/>
    <property type="match status" value="1"/>
</dbReference>
<protein>
    <submittedName>
        <fullName evidence="7">FAD/NAD(P)-binding domain-containing protein</fullName>
    </submittedName>
</protein>
<dbReference type="InterPro" id="IPR036188">
    <property type="entry name" value="FAD/NAD-bd_sf"/>
</dbReference>
<dbReference type="InParanoid" id="A0A165PVJ3"/>
<sequence length="440" mass="49320">MSNKKAAHSLSFVVVGGSISGLACAYTLSKAGHNVTVLEKSDGKNGNWECGVRSPPNMTRILNDWGLQDTIEKVGVKARSTTFRAAATSEMVGIVQYHSQIMEALRADLWYLPYGHLWSELHKLAVQAGAEVRFHSRVVDIDPGTPSVTLDTGEKLQADIVIGADGSDGVVRQVVIEEEFSGAPDPLVTFSTFIPTELMKDDKEIEYLVHGDADWNIWLADGCCIHGHLTRSREYYTLVLVVPADTTKFHPNWDDCCSPKDLNVDLSKFHPSVRKLWTLASASPVIPTKYVVHEPFSNIVHEDSKVLLVGDAAQTTPPQFHHSYSMGIEAAATLGNLFSRLRNRDQADTLVTAYEEIRQPRITHAFRSEHGRYQFITFHDGPEQQTRDTGLKLAIENSLKDWDDADEEFLRDVWEDYLAMFNYDASEAVDDWWTMWGSMM</sequence>
<evidence type="ECO:0000256" key="3">
    <source>
        <dbReference type="ARBA" id="ARBA00022827"/>
    </source>
</evidence>
<dbReference type="PROSITE" id="PS51257">
    <property type="entry name" value="PROKAR_LIPOPROTEIN"/>
    <property type="match status" value="1"/>
</dbReference>